<comment type="caution">
    <text evidence="1">The sequence shown here is derived from an EMBL/GenBank/DDBJ whole genome shotgun (WGS) entry which is preliminary data.</text>
</comment>
<keyword evidence="2" id="KW-1185">Reference proteome</keyword>
<dbReference type="Proteomes" id="UP000499080">
    <property type="component" value="Unassembled WGS sequence"/>
</dbReference>
<dbReference type="AlphaFoldDB" id="A0A4Y2ITD2"/>
<organism evidence="1 2">
    <name type="scientific">Araneus ventricosus</name>
    <name type="common">Orbweaver spider</name>
    <name type="synonym">Epeira ventricosa</name>
    <dbReference type="NCBI Taxonomy" id="182803"/>
    <lineage>
        <taxon>Eukaryota</taxon>
        <taxon>Metazoa</taxon>
        <taxon>Ecdysozoa</taxon>
        <taxon>Arthropoda</taxon>
        <taxon>Chelicerata</taxon>
        <taxon>Arachnida</taxon>
        <taxon>Araneae</taxon>
        <taxon>Araneomorphae</taxon>
        <taxon>Entelegynae</taxon>
        <taxon>Araneoidea</taxon>
        <taxon>Araneidae</taxon>
        <taxon>Araneus</taxon>
    </lineage>
</organism>
<sequence>MDNFHLSTWYQTTGTTKSAHLSSSEPWFGILDSSGVAYQVRLQLGLSIRPNHTAFFGTPEPEKQFETPIRFLSRPSLLEHPFYSLLQGVDEVVSTYLFLHWIMVLWLITAPSSGQPRLWEGSWFSHHRPIQE</sequence>
<evidence type="ECO:0000313" key="2">
    <source>
        <dbReference type="Proteomes" id="UP000499080"/>
    </source>
</evidence>
<protein>
    <submittedName>
        <fullName evidence="1">Uncharacterized protein</fullName>
    </submittedName>
</protein>
<gene>
    <name evidence="1" type="ORF">AVEN_141651_1</name>
</gene>
<reference evidence="1 2" key="1">
    <citation type="journal article" date="2019" name="Sci. Rep.">
        <title>Orb-weaving spider Araneus ventricosus genome elucidates the spidroin gene catalogue.</title>
        <authorList>
            <person name="Kono N."/>
            <person name="Nakamura H."/>
            <person name="Ohtoshi R."/>
            <person name="Moran D.A.P."/>
            <person name="Shinohara A."/>
            <person name="Yoshida Y."/>
            <person name="Fujiwara M."/>
            <person name="Mori M."/>
            <person name="Tomita M."/>
            <person name="Arakawa K."/>
        </authorList>
    </citation>
    <scope>NUCLEOTIDE SEQUENCE [LARGE SCALE GENOMIC DNA]</scope>
</reference>
<dbReference type="EMBL" id="BGPR01002865">
    <property type="protein sequence ID" value="GBM80182.1"/>
    <property type="molecule type" value="Genomic_DNA"/>
</dbReference>
<accession>A0A4Y2ITD2</accession>
<proteinExistence type="predicted"/>
<name>A0A4Y2ITD2_ARAVE</name>
<evidence type="ECO:0000313" key="1">
    <source>
        <dbReference type="EMBL" id="GBM80182.1"/>
    </source>
</evidence>